<dbReference type="EMBL" id="LT607733">
    <property type="protein sequence ID" value="SCG15538.1"/>
    <property type="molecule type" value="Genomic_DNA"/>
</dbReference>
<sequence>MIPAPARVGLATTNDPYLLRNLIWCGPCDVPMYPNPAWGQRTYKCGLGCRRIALPADAIESVTWTAAERRATLDAIAPPCRQSVLELLLVKVIVVSDAPDDLAFVWRT</sequence>
<organism evidence="1 2">
    <name type="scientific">Micromonospora echinofusca</name>
    <dbReference type="NCBI Taxonomy" id="47858"/>
    <lineage>
        <taxon>Bacteria</taxon>
        <taxon>Bacillati</taxon>
        <taxon>Actinomycetota</taxon>
        <taxon>Actinomycetes</taxon>
        <taxon>Micromonosporales</taxon>
        <taxon>Micromonosporaceae</taxon>
        <taxon>Micromonospora</taxon>
    </lineage>
</organism>
<dbReference type="AlphaFoldDB" id="A0A1C5G768"/>
<dbReference type="RefSeq" id="WP_088999552.1">
    <property type="nucleotide sequence ID" value="NZ_LT607733.1"/>
</dbReference>
<evidence type="ECO:0000313" key="2">
    <source>
        <dbReference type="Proteomes" id="UP000198251"/>
    </source>
</evidence>
<protein>
    <recommendedName>
        <fullName evidence="3">Recombinase zinc beta ribbon domain-containing protein</fullName>
    </recommendedName>
</protein>
<keyword evidence="2" id="KW-1185">Reference proteome</keyword>
<dbReference type="Proteomes" id="UP000198251">
    <property type="component" value="Chromosome I"/>
</dbReference>
<gene>
    <name evidence="1" type="ORF">GA0070610_1772</name>
</gene>
<dbReference type="GeneID" id="95801612"/>
<evidence type="ECO:0000313" key="1">
    <source>
        <dbReference type="EMBL" id="SCG15538.1"/>
    </source>
</evidence>
<name>A0A1C5G768_MICEH</name>
<accession>A0A1C5G768</accession>
<proteinExistence type="predicted"/>
<reference evidence="1 2" key="1">
    <citation type="submission" date="2016-06" db="EMBL/GenBank/DDBJ databases">
        <authorList>
            <person name="Kjaerup R.B."/>
            <person name="Dalgaard T.S."/>
            <person name="Juul-Madsen H.R."/>
        </authorList>
    </citation>
    <scope>NUCLEOTIDE SEQUENCE [LARGE SCALE GENOMIC DNA]</scope>
    <source>
        <strain evidence="1 2">DSM 43913</strain>
    </source>
</reference>
<evidence type="ECO:0008006" key="3">
    <source>
        <dbReference type="Google" id="ProtNLM"/>
    </source>
</evidence>